<feature type="transmembrane region" description="Helical" evidence="6">
    <location>
        <begin position="165"/>
        <end position="182"/>
    </location>
</feature>
<accession>A0ABW7GDC7</accession>
<keyword evidence="5 6" id="KW-0472">Membrane</keyword>
<dbReference type="EMBL" id="JBIGHX010000001">
    <property type="protein sequence ID" value="MFG6459959.1"/>
    <property type="molecule type" value="Genomic_DNA"/>
</dbReference>
<comment type="caution">
    <text evidence="7">The sequence shown here is derived from an EMBL/GenBank/DDBJ whole genome shotgun (WGS) entry which is preliminary data.</text>
</comment>
<dbReference type="NCBIfam" id="NF008630">
    <property type="entry name" value="PRK11618.1"/>
    <property type="match status" value="1"/>
</dbReference>
<evidence type="ECO:0000256" key="4">
    <source>
        <dbReference type="ARBA" id="ARBA00022989"/>
    </source>
</evidence>
<evidence type="ECO:0000256" key="1">
    <source>
        <dbReference type="ARBA" id="ARBA00004651"/>
    </source>
</evidence>
<organism evidence="7 8">
    <name type="scientific">Pelomonas lactea</name>
    <dbReference type="NCBI Taxonomy" id="3299030"/>
    <lineage>
        <taxon>Bacteria</taxon>
        <taxon>Pseudomonadati</taxon>
        <taxon>Pseudomonadota</taxon>
        <taxon>Betaproteobacteria</taxon>
        <taxon>Burkholderiales</taxon>
        <taxon>Sphaerotilaceae</taxon>
        <taxon>Roseateles</taxon>
    </lineage>
</organism>
<feature type="transmembrane region" description="Helical" evidence="6">
    <location>
        <begin position="214"/>
        <end position="235"/>
    </location>
</feature>
<dbReference type="CDD" id="cd06579">
    <property type="entry name" value="TM_PBP1_transp_AraH_like"/>
    <property type="match status" value="1"/>
</dbReference>
<keyword evidence="8" id="KW-1185">Reference proteome</keyword>
<dbReference type="InterPro" id="IPR001851">
    <property type="entry name" value="ABC_transp_permease"/>
</dbReference>
<evidence type="ECO:0000256" key="2">
    <source>
        <dbReference type="ARBA" id="ARBA00022475"/>
    </source>
</evidence>
<feature type="transmembrane region" description="Helical" evidence="6">
    <location>
        <begin position="38"/>
        <end position="59"/>
    </location>
</feature>
<gene>
    <name evidence="7" type="primary">yjfF</name>
    <name evidence="7" type="ORF">ACG04Q_00160</name>
</gene>
<dbReference type="PANTHER" id="PTHR32196">
    <property type="entry name" value="ABC TRANSPORTER PERMEASE PROTEIN YPHD-RELATED-RELATED"/>
    <property type="match status" value="1"/>
</dbReference>
<evidence type="ECO:0000256" key="5">
    <source>
        <dbReference type="ARBA" id="ARBA00023136"/>
    </source>
</evidence>
<evidence type="ECO:0000256" key="3">
    <source>
        <dbReference type="ARBA" id="ARBA00022692"/>
    </source>
</evidence>
<feature type="transmembrane region" description="Helical" evidence="6">
    <location>
        <begin position="293"/>
        <end position="315"/>
    </location>
</feature>
<proteinExistence type="predicted"/>
<feature type="transmembrane region" description="Helical" evidence="6">
    <location>
        <begin position="268"/>
        <end position="287"/>
    </location>
</feature>
<feature type="transmembrane region" description="Helical" evidence="6">
    <location>
        <begin position="119"/>
        <end position="145"/>
    </location>
</feature>
<feature type="transmembrane region" description="Helical" evidence="6">
    <location>
        <begin position="66"/>
        <end position="83"/>
    </location>
</feature>
<dbReference type="RefSeq" id="WP_394508755.1">
    <property type="nucleotide sequence ID" value="NZ_JBIGHX010000001.1"/>
</dbReference>
<dbReference type="Pfam" id="PF02653">
    <property type="entry name" value="BPD_transp_2"/>
    <property type="match status" value="1"/>
</dbReference>
<reference evidence="7 8" key="1">
    <citation type="submission" date="2024-08" db="EMBL/GenBank/DDBJ databases">
        <authorList>
            <person name="Lu H."/>
        </authorList>
    </citation>
    <scope>NUCLEOTIDE SEQUENCE [LARGE SCALE GENOMIC DNA]</scope>
    <source>
        <strain evidence="7 8">DXS20W</strain>
    </source>
</reference>
<protein>
    <submittedName>
        <fullName evidence="7">Galactofuranose ABC transporter, permease protein YjfF</fullName>
    </submittedName>
</protein>
<keyword evidence="3 6" id="KW-0812">Transmembrane</keyword>
<keyword evidence="2" id="KW-1003">Cell membrane</keyword>
<name>A0ABW7GDC7_9BURK</name>
<evidence type="ECO:0000256" key="6">
    <source>
        <dbReference type="SAM" id="Phobius"/>
    </source>
</evidence>
<dbReference type="PANTHER" id="PTHR32196:SF63">
    <property type="entry name" value="INNER MEMBRANE ABC TRANSPORTER PERMEASE PROTEIN YJFF"/>
    <property type="match status" value="1"/>
</dbReference>
<sequence length="325" mass="33578">MKLLNTQNLPSWTSVLLLVVALFAGAAAYPGLLSGQVLLNLLIDNAFLLVVAVGMSFVILSGGVDLSVGSVVALTTMLLALGVERAHLSPWLLIPLLLLGGALFGGLMGWVIQAFEVPAFIVTLAGLFLARGLCYVLSLESIAISDATLAAWSQARWSLGPVGEITPGAVMALIVLVLAVWVSRATPFGRAAYALGGHETSARLMGLPVAATRIGVYAVSGACAALGGVLFGIYTLSGYGLHAQGLELDAIAAVVIGGALLSGGTGHVLGALTGVLMLGFIQTLILFDGTLSSWWTRIVIGALLGVFCGLQRLLVLWHGRRRTAP</sequence>
<dbReference type="Proteomes" id="UP001606302">
    <property type="component" value="Unassembled WGS sequence"/>
</dbReference>
<evidence type="ECO:0000313" key="8">
    <source>
        <dbReference type="Proteomes" id="UP001606302"/>
    </source>
</evidence>
<keyword evidence="4 6" id="KW-1133">Transmembrane helix</keyword>
<evidence type="ECO:0000313" key="7">
    <source>
        <dbReference type="EMBL" id="MFG6459959.1"/>
    </source>
</evidence>
<feature type="transmembrane region" description="Helical" evidence="6">
    <location>
        <begin position="89"/>
        <end position="112"/>
    </location>
</feature>
<comment type="subcellular location">
    <subcellularLocation>
        <location evidence="1">Cell membrane</location>
        <topology evidence="1">Multi-pass membrane protein</topology>
    </subcellularLocation>
</comment>